<organism evidence="2 3">
    <name type="scientific">Miscanthus lutarioriparius</name>
    <dbReference type="NCBI Taxonomy" id="422564"/>
    <lineage>
        <taxon>Eukaryota</taxon>
        <taxon>Viridiplantae</taxon>
        <taxon>Streptophyta</taxon>
        <taxon>Embryophyta</taxon>
        <taxon>Tracheophyta</taxon>
        <taxon>Spermatophyta</taxon>
        <taxon>Magnoliopsida</taxon>
        <taxon>Liliopsida</taxon>
        <taxon>Poales</taxon>
        <taxon>Poaceae</taxon>
        <taxon>PACMAD clade</taxon>
        <taxon>Panicoideae</taxon>
        <taxon>Andropogonodae</taxon>
        <taxon>Andropogoneae</taxon>
        <taxon>Saccharinae</taxon>
        <taxon>Miscanthus</taxon>
    </lineage>
</organism>
<reference evidence="2" key="1">
    <citation type="submission" date="2020-10" db="EMBL/GenBank/DDBJ databases">
        <authorList>
            <person name="Han B."/>
            <person name="Lu T."/>
            <person name="Zhao Q."/>
            <person name="Huang X."/>
            <person name="Zhao Y."/>
        </authorList>
    </citation>
    <scope>NUCLEOTIDE SEQUENCE</scope>
</reference>
<accession>A0A811NP93</accession>
<comment type="caution">
    <text evidence="2">The sequence shown here is derived from an EMBL/GenBank/DDBJ whole genome shotgun (WGS) entry which is preliminary data.</text>
</comment>
<proteinExistence type="predicted"/>
<feature type="compositionally biased region" description="Acidic residues" evidence="1">
    <location>
        <begin position="284"/>
        <end position="295"/>
    </location>
</feature>
<evidence type="ECO:0000313" key="2">
    <source>
        <dbReference type="EMBL" id="CAD6228572.1"/>
    </source>
</evidence>
<dbReference type="AlphaFoldDB" id="A0A811NP93"/>
<evidence type="ECO:0000256" key="1">
    <source>
        <dbReference type="SAM" id="MobiDB-lite"/>
    </source>
</evidence>
<dbReference type="OrthoDB" id="684017at2759"/>
<feature type="region of interest" description="Disordered" evidence="1">
    <location>
        <begin position="143"/>
        <end position="171"/>
    </location>
</feature>
<sequence length="372" mass="39068">MTVNDKPCYGAGDAGGVQKQACKVEAFEEHDEAYNGGVAVQKHSFKEEEEEKYGAAAVKKHDEYKEEKYGEVIDAEYGAHYGGGAAAVKKQGYGYKQEAYGETEAAAGYGGAHYGGGAGGKKQGYSYKQEAYGETEAAAGYGGATTAPAPAGRSKATATRRRRAGRATPATARTTVVPVPPCRPAAGGKVKKNGYQYQEAYGGTDVGGYGAHYGGGGAVQQYGYQKDAYGYGGATAGGKVKKTGYQYQDSYGGTGAGGYGAHYGGGAAAVQKHGYMQDVKDSETESESDESDCEEAFPPRGGVQHSYGAYKQEKHEAGNLGGVRRYESYETREDGGRRYESYQSTVQYTGGGGGGYATCSPIKNRHLLRYGA</sequence>
<evidence type="ECO:0000313" key="3">
    <source>
        <dbReference type="Proteomes" id="UP000604825"/>
    </source>
</evidence>
<feature type="compositionally biased region" description="Low complexity" evidence="1">
    <location>
        <begin position="143"/>
        <end position="152"/>
    </location>
</feature>
<name>A0A811NP93_9POAL</name>
<dbReference type="Proteomes" id="UP000604825">
    <property type="component" value="Unassembled WGS sequence"/>
</dbReference>
<gene>
    <name evidence="2" type="ORF">NCGR_LOCUS19329</name>
</gene>
<protein>
    <submittedName>
        <fullName evidence="2">Uncharacterized protein</fullName>
    </submittedName>
</protein>
<keyword evidence="3" id="KW-1185">Reference proteome</keyword>
<feature type="region of interest" description="Disordered" evidence="1">
    <location>
        <begin position="279"/>
        <end position="299"/>
    </location>
</feature>
<dbReference type="EMBL" id="CAJGYO010000005">
    <property type="protein sequence ID" value="CAD6228572.1"/>
    <property type="molecule type" value="Genomic_DNA"/>
</dbReference>